<reference evidence="2" key="1">
    <citation type="submission" date="2025-08" db="UniProtKB">
        <authorList>
            <consortium name="Ensembl"/>
        </authorList>
    </citation>
    <scope>IDENTIFICATION</scope>
</reference>
<reference evidence="2" key="2">
    <citation type="submission" date="2025-09" db="UniProtKB">
        <authorList>
            <consortium name="Ensembl"/>
        </authorList>
    </citation>
    <scope>IDENTIFICATION</scope>
</reference>
<dbReference type="Ensembl" id="ENSAOWT00000024375.1">
    <property type="protein sequence ID" value="ENSAOWP00000021540.1"/>
    <property type="gene ID" value="ENSAOWG00000014542.1"/>
</dbReference>
<dbReference type="Proteomes" id="UP000694424">
    <property type="component" value="Unplaced"/>
</dbReference>
<accession>A0A8B9Q507</accession>
<evidence type="ECO:0000313" key="3">
    <source>
        <dbReference type="Proteomes" id="UP000694424"/>
    </source>
</evidence>
<organism evidence="2 3">
    <name type="scientific">Apteryx owenii</name>
    <name type="common">Little spotted kiwi</name>
    <dbReference type="NCBI Taxonomy" id="8824"/>
    <lineage>
        <taxon>Eukaryota</taxon>
        <taxon>Metazoa</taxon>
        <taxon>Chordata</taxon>
        <taxon>Craniata</taxon>
        <taxon>Vertebrata</taxon>
        <taxon>Euteleostomi</taxon>
        <taxon>Archelosauria</taxon>
        <taxon>Archosauria</taxon>
        <taxon>Dinosauria</taxon>
        <taxon>Saurischia</taxon>
        <taxon>Theropoda</taxon>
        <taxon>Coelurosauria</taxon>
        <taxon>Aves</taxon>
        <taxon>Palaeognathae</taxon>
        <taxon>Apterygiformes</taxon>
        <taxon>Apterygidae</taxon>
        <taxon>Apteryx</taxon>
    </lineage>
</organism>
<name>A0A8B9Q507_APTOW</name>
<keyword evidence="3" id="KW-1185">Reference proteome</keyword>
<dbReference type="AlphaFoldDB" id="A0A8B9Q507"/>
<evidence type="ECO:0008006" key="4">
    <source>
        <dbReference type="Google" id="ProtNLM"/>
    </source>
</evidence>
<protein>
    <recommendedName>
        <fullName evidence="4">Lysosomal thioesterase PPT2</fullName>
    </recommendedName>
</protein>
<feature type="region of interest" description="Disordered" evidence="1">
    <location>
        <begin position="71"/>
        <end position="94"/>
    </location>
</feature>
<feature type="compositionally biased region" description="Basic and acidic residues" evidence="1">
    <location>
        <begin position="83"/>
        <end position="94"/>
    </location>
</feature>
<proteinExistence type="predicted"/>
<evidence type="ECO:0000256" key="1">
    <source>
        <dbReference type="SAM" id="MobiDB-lite"/>
    </source>
</evidence>
<sequence>MPPARHDGTMGRRGGARPWAFLPPLLLLLLGLLLLGLAAPGGSYRPVIVVHGLFDSPADFRHLRAFINEVSGTPGPLHGPPKHPWDPQKTDQGP</sequence>
<evidence type="ECO:0000313" key="2">
    <source>
        <dbReference type="Ensembl" id="ENSAOWP00000021540.1"/>
    </source>
</evidence>